<proteinExistence type="predicted"/>
<dbReference type="InterPro" id="IPR056209">
    <property type="entry name" value="SU10_adaptor"/>
</dbReference>
<evidence type="ECO:0000313" key="2">
    <source>
        <dbReference type="Proteomes" id="UP000320653"/>
    </source>
</evidence>
<name>A0A561Q7J7_9HYPH</name>
<keyword evidence="2" id="KW-1185">Reference proteome</keyword>
<organism evidence="1 2">
    <name type="scientific">Neorhizobium alkalisoli</name>
    <dbReference type="NCBI Taxonomy" id="528178"/>
    <lineage>
        <taxon>Bacteria</taxon>
        <taxon>Pseudomonadati</taxon>
        <taxon>Pseudomonadota</taxon>
        <taxon>Alphaproteobacteria</taxon>
        <taxon>Hyphomicrobiales</taxon>
        <taxon>Rhizobiaceae</taxon>
        <taxon>Rhizobium/Agrobacterium group</taxon>
        <taxon>Neorhizobium</taxon>
    </lineage>
</organism>
<protein>
    <submittedName>
        <fullName evidence="1">Uncharacterized protein</fullName>
    </submittedName>
</protein>
<reference evidence="1 2" key="1">
    <citation type="submission" date="2019-06" db="EMBL/GenBank/DDBJ databases">
        <title>Sorghum-associated microbial communities from plants grown in Nebraska, USA.</title>
        <authorList>
            <person name="Schachtman D."/>
        </authorList>
    </citation>
    <scope>NUCLEOTIDE SEQUENCE [LARGE SCALE GENOMIC DNA]</scope>
    <source>
        <strain evidence="1 2">1225</strain>
    </source>
</reference>
<gene>
    <name evidence="1" type="ORF">FHW37_11515</name>
</gene>
<dbReference type="Pfam" id="PF24175">
    <property type="entry name" value="SU10_adaptor"/>
    <property type="match status" value="1"/>
</dbReference>
<comment type="caution">
    <text evidence="1">The sequence shown here is derived from an EMBL/GenBank/DDBJ whole genome shotgun (WGS) entry which is preliminary data.</text>
</comment>
<accession>A0A561Q7J7</accession>
<dbReference type="EMBL" id="VIWP01000015">
    <property type="protein sequence ID" value="TWF46320.1"/>
    <property type="molecule type" value="Genomic_DNA"/>
</dbReference>
<sequence length="93" mass="10503">MSYEELLSTIESYTIRTDAPIESFIRRAESYLRTIVRHYLSEKTVTLSIADGVAPLPDDFREMRLITGSKTYKPVSPMNAVLACDEVRLLSCG</sequence>
<dbReference type="AlphaFoldDB" id="A0A561Q7J7"/>
<dbReference type="RefSeq" id="WP_246691003.1">
    <property type="nucleotide sequence ID" value="NZ_VIWP01000015.1"/>
</dbReference>
<dbReference type="Proteomes" id="UP000320653">
    <property type="component" value="Unassembled WGS sequence"/>
</dbReference>
<evidence type="ECO:0000313" key="1">
    <source>
        <dbReference type="EMBL" id="TWF46320.1"/>
    </source>
</evidence>